<protein>
    <submittedName>
        <fullName evidence="3">Uncharacterized protein</fullName>
    </submittedName>
</protein>
<keyword evidence="4" id="KW-1185">Reference proteome</keyword>
<dbReference type="AlphaFoldDB" id="A0AAN7HPU0"/>
<evidence type="ECO:0000313" key="4">
    <source>
        <dbReference type="Proteomes" id="UP001303647"/>
    </source>
</evidence>
<comment type="caution">
    <text evidence="3">The sequence shown here is derived from an EMBL/GenBank/DDBJ whole genome shotgun (WGS) entry which is preliminary data.</text>
</comment>
<evidence type="ECO:0000313" key="3">
    <source>
        <dbReference type="EMBL" id="KAK4248148.1"/>
    </source>
</evidence>
<dbReference type="PANTHER" id="PTHR28019">
    <property type="entry name" value="CELL MEMBRANE PROTEIN YLR413W-RELATED"/>
    <property type="match status" value="1"/>
</dbReference>
<dbReference type="GO" id="GO:0051285">
    <property type="term" value="C:cell cortex of cell tip"/>
    <property type="evidence" value="ECO:0007669"/>
    <property type="project" value="TreeGrafter"/>
</dbReference>
<dbReference type="PANTHER" id="PTHR28019:SF7">
    <property type="entry name" value="SUR7 PROTEIN"/>
    <property type="match status" value="1"/>
</dbReference>
<proteinExistence type="predicted"/>
<sequence>MRLGKSSSGGGGFGDMAFKIALIICTFLSMLFMAIALSSASSPGQLESLNIVHFNTSTLGQGIVSGVADKAKDGCEKVDKTLDDIENKGKETAEDIANKGKETFENLSPFRRRDNASDGLENRGFGEVCEDVVEKVEDTVNNGIKSFAQAIGIKEYYSAHIGSLCEGYYKPSYNDKDAKPDIETCSRKFKAEQSELSKLFDKPLGVGSVKKKLSDTEFGKDIQETIDMIPNALAKTAYPFLFNVLLLAAGFLFAVAVLVFEYLLTGAQVIALYGAMGCLGLGSFFSFVGAIAVTAIGHEIKRKVNEHGGDIGIQADTNAGVYVLLWGSLIFSCIALGLLIMLWIVARKGKRAAQEEYAEKNGSDSSLSEGDNHGYVNMQTHGGRGD</sequence>
<keyword evidence="2" id="KW-0812">Transmembrane</keyword>
<dbReference type="Proteomes" id="UP001303647">
    <property type="component" value="Unassembled WGS sequence"/>
</dbReference>
<dbReference type="Pfam" id="PF06687">
    <property type="entry name" value="SUR7"/>
    <property type="match status" value="1"/>
</dbReference>
<dbReference type="InterPro" id="IPR009571">
    <property type="entry name" value="SUR7/Rim9-like_fungi"/>
</dbReference>
<keyword evidence="2" id="KW-0472">Membrane</keyword>
<accession>A0AAN7HPU0</accession>
<dbReference type="EMBL" id="MU857642">
    <property type="protein sequence ID" value="KAK4248148.1"/>
    <property type="molecule type" value="Genomic_DNA"/>
</dbReference>
<feature type="transmembrane region" description="Helical" evidence="2">
    <location>
        <begin position="270"/>
        <end position="296"/>
    </location>
</feature>
<organism evidence="3 4">
    <name type="scientific">Corynascus novoguineensis</name>
    <dbReference type="NCBI Taxonomy" id="1126955"/>
    <lineage>
        <taxon>Eukaryota</taxon>
        <taxon>Fungi</taxon>
        <taxon>Dikarya</taxon>
        <taxon>Ascomycota</taxon>
        <taxon>Pezizomycotina</taxon>
        <taxon>Sordariomycetes</taxon>
        <taxon>Sordariomycetidae</taxon>
        <taxon>Sordariales</taxon>
        <taxon>Chaetomiaceae</taxon>
        <taxon>Corynascus</taxon>
    </lineage>
</organism>
<feature type="transmembrane region" description="Helical" evidence="2">
    <location>
        <begin position="240"/>
        <end position="263"/>
    </location>
</feature>
<dbReference type="InterPro" id="IPR052413">
    <property type="entry name" value="SUR7_domain"/>
</dbReference>
<reference evidence="3" key="2">
    <citation type="submission" date="2023-05" db="EMBL/GenBank/DDBJ databases">
        <authorList>
            <consortium name="Lawrence Berkeley National Laboratory"/>
            <person name="Steindorff A."/>
            <person name="Hensen N."/>
            <person name="Bonometti L."/>
            <person name="Westerberg I."/>
            <person name="Brannstrom I.O."/>
            <person name="Guillou S."/>
            <person name="Cros-Aarteil S."/>
            <person name="Calhoun S."/>
            <person name="Haridas S."/>
            <person name="Kuo A."/>
            <person name="Mondo S."/>
            <person name="Pangilinan J."/>
            <person name="Riley R."/>
            <person name="Labutti K."/>
            <person name="Andreopoulos B."/>
            <person name="Lipzen A."/>
            <person name="Chen C."/>
            <person name="Yanf M."/>
            <person name="Daum C."/>
            <person name="Ng V."/>
            <person name="Clum A."/>
            <person name="Ohm R."/>
            <person name="Martin F."/>
            <person name="Silar P."/>
            <person name="Natvig D."/>
            <person name="Lalanne C."/>
            <person name="Gautier V."/>
            <person name="Ament-Velasquez S.L."/>
            <person name="Kruys A."/>
            <person name="Hutchinson M.I."/>
            <person name="Powell A.J."/>
            <person name="Barry K."/>
            <person name="Miller A.N."/>
            <person name="Grigoriev I.V."/>
            <person name="Debuchy R."/>
            <person name="Gladieux P."/>
            <person name="Thoren M.H."/>
            <person name="Johannesson H."/>
        </authorList>
    </citation>
    <scope>NUCLEOTIDE SEQUENCE</scope>
    <source>
        <strain evidence="3">CBS 359.72</strain>
    </source>
</reference>
<evidence type="ECO:0000256" key="2">
    <source>
        <dbReference type="SAM" id="Phobius"/>
    </source>
</evidence>
<dbReference type="GO" id="GO:0005886">
    <property type="term" value="C:plasma membrane"/>
    <property type="evidence" value="ECO:0007669"/>
    <property type="project" value="InterPro"/>
</dbReference>
<name>A0AAN7HPU0_9PEZI</name>
<feature type="region of interest" description="Disordered" evidence="1">
    <location>
        <begin position="359"/>
        <end position="386"/>
    </location>
</feature>
<gene>
    <name evidence="3" type="ORF">C7999DRAFT_31463</name>
</gene>
<keyword evidence="2" id="KW-1133">Transmembrane helix</keyword>
<dbReference type="GO" id="GO:0031505">
    <property type="term" value="P:fungal-type cell wall organization"/>
    <property type="evidence" value="ECO:0007669"/>
    <property type="project" value="TreeGrafter"/>
</dbReference>
<feature type="transmembrane region" description="Helical" evidence="2">
    <location>
        <begin position="323"/>
        <end position="345"/>
    </location>
</feature>
<reference evidence="3" key="1">
    <citation type="journal article" date="2023" name="Mol. Phylogenet. Evol.">
        <title>Genome-scale phylogeny and comparative genomics of the fungal order Sordariales.</title>
        <authorList>
            <person name="Hensen N."/>
            <person name="Bonometti L."/>
            <person name="Westerberg I."/>
            <person name="Brannstrom I.O."/>
            <person name="Guillou S."/>
            <person name="Cros-Aarteil S."/>
            <person name="Calhoun S."/>
            <person name="Haridas S."/>
            <person name="Kuo A."/>
            <person name="Mondo S."/>
            <person name="Pangilinan J."/>
            <person name="Riley R."/>
            <person name="LaButti K."/>
            <person name="Andreopoulos B."/>
            <person name="Lipzen A."/>
            <person name="Chen C."/>
            <person name="Yan M."/>
            <person name="Daum C."/>
            <person name="Ng V."/>
            <person name="Clum A."/>
            <person name="Steindorff A."/>
            <person name="Ohm R.A."/>
            <person name="Martin F."/>
            <person name="Silar P."/>
            <person name="Natvig D.O."/>
            <person name="Lalanne C."/>
            <person name="Gautier V."/>
            <person name="Ament-Velasquez S.L."/>
            <person name="Kruys A."/>
            <person name="Hutchinson M.I."/>
            <person name="Powell A.J."/>
            <person name="Barry K."/>
            <person name="Miller A.N."/>
            <person name="Grigoriev I.V."/>
            <person name="Debuchy R."/>
            <person name="Gladieux P."/>
            <person name="Hiltunen Thoren M."/>
            <person name="Johannesson H."/>
        </authorList>
    </citation>
    <scope>NUCLEOTIDE SEQUENCE</scope>
    <source>
        <strain evidence="3">CBS 359.72</strain>
    </source>
</reference>
<evidence type="ECO:0000256" key="1">
    <source>
        <dbReference type="SAM" id="MobiDB-lite"/>
    </source>
</evidence>